<dbReference type="RefSeq" id="WP_165501808.1">
    <property type="nucleotide sequence ID" value="NZ_SJSK01000005.1"/>
</dbReference>
<dbReference type="SUPFAM" id="SSF53098">
    <property type="entry name" value="Ribonuclease H-like"/>
    <property type="match status" value="1"/>
</dbReference>
<gene>
    <name evidence="3" type="ORF">EZ428_17770</name>
    <name evidence="2" type="ORF">EZ428_23875</name>
</gene>
<dbReference type="EMBL" id="SJSK01000005">
    <property type="protein sequence ID" value="TCC88491.1"/>
    <property type="molecule type" value="Genomic_DNA"/>
</dbReference>
<feature type="non-terminal residue" evidence="3">
    <location>
        <position position="1"/>
    </location>
</feature>
<sequence>RINGILKHEYLNQYRINNITDARECLRSSVELYNNERPHFSIGLLTPELVHSQELNVERLWKNYYTKNTKIVNPLQDNEKTVNQYQD</sequence>
<accession>A0A4R0MNU5</accession>
<dbReference type="GO" id="GO:0015074">
    <property type="term" value="P:DNA integration"/>
    <property type="evidence" value="ECO:0007669"/>
    <property type="project" value="InterPro"/>
</dbReference>
<reference evidence="3 4" key="1">
    <citation type="submission" date="2019-02" db="EMBL/GenBank/DDBJ databases">
        <title>Pedobacter sp. RP-1-13 sp. nov., isolated from Arctic soil.</title>
        <authorList>
            <person name="Dahal R.H."/>
        </authorList>
    </citation>
    <scope>NUCLEOTIDE SEQUENCE [LARGE SCALE GENOMIC DNA]</scope>
    <source>
        <strain evidence="3 4">RP-1-13</strain>
    </source>
</reference>
<dbReference type="Pfam" id="PF13683">
    <property type="entry name" value="rve_3"/>
    <property type="match status" value="1"/>
</dbReference>
<evidence type="ECO:0000313" key="2">
    <source>
        <dbReference type="EMBL" id="TCC86505.1"/>
    </source>
</evidence>
<organism evidence="3 4">
    <name type="scientific">Pedobacter frigiditerrae</name>
    <dbReference type="NCBI Taxonomy" id="2530452"/>
    <lineage>
        <taxon>Bacteria</taxon>
        <taxon>Pseudomonadati</taxon>
        <taxon>Bacteroidota</taxon>
        <taxon>Sphingobacteriia</taxon>
        <taxon>Sphingobacteriales</taxon>
        <taxon>Sphingobacteriaceae</taxon>
        <taxon>Pedobacter</taxon>
    </lineage>
</organism>
<evidence type="ECO:0000313" key="3">
    <source>
        <dbReference type="EMBL" id="TCC88491.1"/>
    </source>
</evidence>
<dbReference type="Proteomes" id="UP000292884">
    <property type="component" value="Unassembled WGS sequence"/>
</dbReference>
<dbReference type="InterPro" id="IPR001584">
    <property type="entry name" value="Integrase_cat-core"/>
</dbReference>
<name>A0A4R0MNU5_9SPHI</name>
<dbReference type="InterPro" id="IPR012337">
    <property type="entry name" value="RNaseH-like_sf"/>
</dbReference>
<feature type="domain" description="Integrase catalytic" evidence="1">
    <location>
        <begin position="1"/>
        <end position="47"/>
    </location>
</feature>
<dbReference type="AlphaFoldDB" id="A0A4R0MNU5"/>
<keyword evidence="4" id="KW-1185">Reference proteome</keyword>
<evidence type="ECO:0000313" key="4">
    <source>
        <dbReference type="Proteomes" id="UP000292884"/>
    </source>
</evidence>
<protein>
    <recommendedName>
        <fullName evidence="1">Integrase catalytic domain-containing protein</fullName>
    </recommendedName>
</protein>
<evidence type="ECO:0000259" key="1">
    <source>
        <dbReference type="Pfam" id="PF13683"/>
    </source>
</evidence>
<comment type="caution">
    <text evidence="3">The sequence shown here is derived from an EMBL/GenBank/DDBJ whole genome shotgun (WGS) entry which is preliminary data.</text>
</comment>
<dbReference type="EMBL" id="SJSK01000010">
    <property type="protein sequence ID" value="TCC86505.1"/>
    <property type="molecule type" value="Genomic_DNA"/>
</dbReference>
<proteinExistence type="predicted"/>